<accession>A0A1D6J111</accession>
<dbReference type="EMBL" id="CM000786">
    <property type="protein sequence ID" value="AQK41738.1"/>
    <property type="molecule type" value="Genomic_DNA"/>
</dbReference>
<evidence type="ECO:0000256" key="1">
    <source>
        <dbReference type="SAM" id="MobiDB-lite"/>
    </source>
</evidence>
<reference evidence="2" key="1">
    <citation type="submission" date="2015-12" db="EMBL/GenBank/DDBJ databases">
        <title>Update maize B73 reference genome by single molecule sequencing technologies.</title>
        <authorList>
            <consortium name="Maize Genome Sequencing Project"/>
            <person name="Ware D."/>
        </authorList>
    </citation>
    <scope>NUCLEOTIDE SEQUENCE</scope>
    <source>
        <tissue evidence="2">Seedling</tissue>
    </source>
</reference>
<gene>
    <name evidence="2" type="ORF">ZEAMMB73_Zm00001d024682</name>
</gene>
<proteinExistence type="predicted"/>
<feature type="compositionally biased region" description="Polar residues" evidence="1">
    <location>
        <begin position="44"/>
        <end position="58"/>
    </location>
</feature>
<organism evidence="2">
    <name type="scientific">Zea mays</name>
    <name type="common">Maize</name>
    <dbReference type="NCBI Taxonomy" id="4577"/>
    <lineage>
        <taxon>Eukaryota</taxon>
        <taxon>Viridiplantae</taxon>
        <taxon>Streptophyta</taxon>
        <taxon>Embryophyta</taxon>
        <taxon>Tracheophyta</taxon>
        <taxon>Spermatophyta</taxon>
        <taxon>Magnoliopsida</taxon>
        <taxon>Liliopsida</taxon>
        <taxon>Poales</taxon>
        <taxon>Poaceae</taxon>
        <taxon>PACMAD clade</taxon>
        <taxon>Panicoideae</taxon>
        <taxon>Andropogonodae</taxon>
        <taxon>Andropogoneae</taxon>
        <taxon>Tripsacinae</taxon>
        <taxon>Zea</taxon>
    </lineage>
</organism>
<evidence type="ECO:0000313" key="2">
    <source>
        <dbReference type="EMBL" id="AQK41738.1"/>
    </source>
</evidence>
<sequence>MQISHLQYVIHSIEYNARGCHADKRRHQSLIQREESFSLDHVAGNTNDPTESFTSRSNHLCPDLKPTAQIR</sequence>
<protein>
    <submittedName>
        <fullName evidence="2">Uncharacterized protein</fullName>
    </submittedName>
</protein>
<dbReference type="InParanoid" id="A0A1D6J111"/>
<dbReference type="AlphaFoldDB" id="A0A1D6J111"/>
<feature type="region of interest" description="Disordered" evidence="1">
    <location>
        <begin position="41"/>
        <end position="71"/>
    </location>
</feature>
<name>A0A1D6J111_MAIZE</name>